<name>A0A0C9UW11_SPHS4</name>
<dbReference type="HOGENOM" id="CLU_1012554_0_0_1"/>
<evidence type="ECO:0000313" key="2">
    <source>
        <dbReference type="EMBL" id="KIJ29511.1"/>
    </source>
</evidence>
<feature type="region of interest" description="Disordered" evidence="1">
    <location>
        <begin position="1"/>
        <end position="30"/>
    </location>
</feature>
<dbReference type="OrthoDB" id="10658143at2759"/>
<feature type="compositionally biased region" description="Low complexity" evidence="1">
    <location>
        <begin position="247"/>
        <end position="265"/>
    </location>
</feature>
<feature type="compositionally biased region" description="Basic and acidic residues" evidence="1">
    <location>
        <begin position="178"/>
        <end position="201"/>
    </location>
</feature>
<proteinExistence type="predicted"/>
<feature type="compositionally biased region" description="Basic and acidic residues" evidence="1">
    <location>
        <begin position="266"/>
        <end position="275"/>
    </location>
</feature>
<sequence>MTSLPPLSTLDPGSSHGTPPPKINFDGNPPFTQTYYHPTRVLGDRDMNWMRPLSPHGPGEHFSTGRAQMHTNENLSADQHIEEATDVSLSLPKKKGESRKMHEEFTVVELEKLITAGIEVDPFICKYREVDVKWKEVLELVQEKGYCKDRTFGSVKNKILGEIKRVEQAINPNSQLGKEMHKRAVDTKEEEHDGKRQKDNANKLIGAQMRESMMKGRINLNKSKPNNTTDSGSDQPDNEQSNRELSSGKQSGGKQSSGEQSSGKQSSDKQLGREL</sequence>
<feature type="compositionally biased region" description="Polar residues" evidence="1">
    <location>
        <begin position="220"/>
        <end position="245"/>
    </location>
</feature>
<feature type="compositionally biased region" description="Polar residues" evidence="1">
    <location>
        <begin position="1"/>
        <end position="17"/>
    </location>
</feature>
<evidence type="ECO:0000313" key="3">
    <source>
        <dbReference type="Proteomes" id="UP000054279"/>
    </source>
</evidence>
<dbReference type="Proteomes" id="UP000054279">
    <property type="component" value="Unassembled WGS sequence"/>
</dbReference>
<feature type="region of interest" description="Disordered" evidence="1">
    <location>
        <begin position="214"/>
        <end position="275"/>
    </location>
</feature>
<protein>
    <submittedName>
        <fullName evidence="2">Uncharacterized protein</fullName>
    </submittedName>
</protein>
<gene>
    <name evidence="2" type="ORF">M422DRAFT_269045</name>
</gene>
<dbReference type="EMBL" id="KN837281">
    <property type="protein sequence ID" value="KIJ29511.1"/>
    <property type="molecule type" value="Genomic_DNA"/>
</dbReference>
<evidence type="ECO:0000256" key="1">
    <source>
        <dbReference type="SAM" id="MobiDB-lite"/>
    </source>
</evidence>
<feature type="region of interest" description="Disordered" evidence="1">
    <location>
        <begin position="171"/>
        <end position="202"/>
    </location>
</feature>
<keyword evidence="3" id="KW-1185">Reference proteome</keyword>
<dbReference type="AlphaFoldDB" id="A0A0C9UW11"/>
<organism evidence="2 3">
    <name type="scientific">Sphaerobolus stellatus (strain SS14)</name>
    <dbReference type="NCBI Taxonomy" id="990650"/>
    <lineage>
        <taxon>Eukaryota</taxon>
        <taxon>Fungi</taxon>
        <taxon>Dikarya</taxon>
        <taxon>Basidiomycota</taxon>
        <taxon>Agaricomycotina</taxon>
        <taxon>Agaricomycetes</taxon>
        <taxon>Phallomycetidae</taxon>
        <taxon>Geastrales</taxon>
        <taxon>Sphaerobolaceae</taxon>
        <taxon>Sphaerobolus</taxon>
    </lineage>
</organism>
<reference evidence="2 3" key="1">
    <citation type="submission" date="2014-06" db="EMBL/GenBank/DDBJ databases">
        <title>Evolutionary Origins and Diversification of the Mycorrhizal Mutualists.</title>
        <authorList>
            <consortium name="DOE Joint Genome Institute"/>
            <consortium name="Mycorrhizal Genomics Consortium"/>
            <person name="Kohler A."/>
            <person name="Kuo A."/>
            <person name="Nagy L.G."/>
            <person name="Floudas D."/>
            <person name="Copeland A."/>
            <person name="Barry K.W."/>
            <person name="Cichocki N."/>
            <person name="Veneault-Fourrey C."/>
            <person name="LaButti K."/>
            <person name="Lindquist E.A."/>
            <person name="Lipzen A."/>
            <person name="Lundell T."/>
            <person name="Morin E."/>
            <person name="Murat C."/>
            <person name="Riley R."/>
            <person name="Ohm R."/>
            <person name="Sun H."/>
            <person name="Tunlid A."/>
            <person name="Henrissat B."/>
            <person name="Grigoriev I.V."/>
            <person name="Hibbett D.S."/>
            <person name="Martin F."/>
        </authorList>
    </citation>
    <scope>NUCLEOTIDE SEQUENCE [LARGE SCALE GENOMIC DNA]</scope>
    <source>
        <strain evidence="2 3">SS14</strain>
    </source>
</reference>
<accession>A0A0C9UW11</accession>